<accession>A0A066TMR3</accession>
<dbReference type="AlphaFoldDB" id="A0A066TMR3"/>
<sequence length="231" mass="25703">MLKKIITIMATTLAFTSGVAQAALVNVDYVVLDKPIPQLHKNKVEVLEFFSYSCIHCSHLEPYILKEMKSFAPDTYLRPVHVVWDDNVYYNLARVAAAVNSTGMKLKADPVIFDAIFTKHIELWQPDVFNKWAVQQTAFDGQKLVKAYNSLENSATATDMRKLSEKYNIQSTPIVIVGGKYELKFPRGFAAGMATLNELIEKVRNENSTGAATTRKLPKSIGASLAASANR</sequence>
<dbReference type="EMBL" id="JFZV01000005">
    <property type="protein sequence ID" value="KDN14827.1"/>
    <property type="molecule type" value="Genomic_DNA"/>
</dbReference>
<proteinExistence type="predicted"/>
<reference evidence="2 3" key="1">
    <citation type="submission" date="2014-03" db="EMBL/GenBank/DDBJ databases">
        <title>The genomes of two eusocial bee gut symbionts.</title>
        <authorList>
            <person name="Kwong W.K."/>
            <person name="Engel P."/>
            <person name="Koch H."/>
            <person name="Moran N.A."/>
        </authorList>
    </citation>
    <scope>NUCLEOTIDE SEQUENCE [LARGE SCALE GENOMIC DNA]</scope>
    <source>
        <strain evidence="3">wkB29</strain>
    </source>
</reference>
<dbReference type="OrthoDB" id="9784896at2"/>
<dbReference type="InterPro" id="IPR012336">
    <property type="entry name" value="Thioredoxin-like_fold"/>
</dbReference>
<dbReference type="eggNOG" id="COG1651">
    <property type="taxonomic scope" value="Bacteria"/>
</dbReference>
<organism evidence="2 3">
    <name type="scientific">Snodgrassella communis</name>
    <dbReference type="NCBI Taxonomy" id="2946699"/>
    <lineage>
        <taxon>Bacteria</taxon>
        <taxon>Pseudomonadati</taxon>
        <taxon>Pseudomonadota</taxon>
        <taxon>Betaproteobacteria</taxon>
        <taxon>Neisseriales</taxon>
        <taxon>Neisseriaceae</taxon>
        <taxon>Snodgrassella</taxon>
    </lineage>
</organism>
<dbReference type="Proteomes" id="UP000027170">
    <property type="component" value="Unassembled WGS sequence"/>
</dbReference>
<dbReference type="PROSITE" id="PS51352">
    <property type="entry name" value="THIOREDOXIN_2"/>
    <property type="match status" value="1"/>
</dbReference>
<dbReference type="PANTHER" id="PTHR35891:SF3">
    <property type="entry name" value="THIOL:DISULFIDE INTERCHANGE PROTEIN DSBL"/>
    <property type="match status" value="1"/>
</dbReference>
<dbReference type="InterPro" id="IPR036249">
    <property type="entry name" value="Thioredoxin-like_sf"/>
</dbReference>
<dbReference type="RefSeq" id="WP_037407785.1">
    <property type="nucleotide sequence ID" value="NZ_JFZV01000005.1"/>
</dbReference>
<dbReference type="InterPro" id="IPR013766">
    <property type="entry name" value="Thioredoxin_domain"/>
</dbReference>
<evidence type="ECO:0000256" key="1">
    <source>
        <dbReference type="ARBA" id="ARBA00022729"/>
    </source>
</evidence>
<dbReference type="InterPro" id="IPR050824">
    <property type="entry name" value="Thiol_disulfide_DsbA"/>
</dbReference>
<dbReference type="Pfam" id="PF13462">
    <property type="entry name" value="Thioredoxin_4"/>
    <property type="match status" value="1"/>
</dbReference>
<evidence type="ECO:0000313" key="3">
    <source>
        <dbReference type="Proteomes" id="UP000027170"/>
    </source>
</evidence>
<dbReference type="InterPro" id="IPR023205">
    <property type="entry name" value="DsbA/DsbL"/>
</dbReference>
<keyword evidence="3" id="KW-1185">Reference proteome</keyword>
<dbReference type="SUPFAM" id="SSF52833">
    <property type="entry name" value="Thioredoxin-like"/>
    <property type="match status" value="1"/>
</dbReference>
<keyword evidence="1" id="KW-0732">Signal</keyword>
<gene>
    <name evidence="2" type="ORF">SALWKB29_1286</name>
</gene>
<protein>
    <submittedName>
        <fullName evidence="2">Periplasmic thiol:disulfide interchange protein DsbA</fullName>
    </submittedName>
</protein>
<comment type="caution">
    <text evidence="2">The sequence shown here is derived from an EMBL/GenBank/DDBJ whole genome shotgun (WGS) entry which is preliminary data.</text>
</comment>
<name>A0A066TMR3_9NEIS</name>
<dbReference type="Gene3D" id="3.40.30.10">
    <property type="entry name" value="Glutaredoxin"/>
    <property type="match status" value="1"/>
</dbReference>
<evidence type="ECO:0000313" key="2">
    <source>
        <dbReference type="EMBL" id="KDN14827.1"/>
    </source>
</evidence>
<dbReference type="PANTHER" id="PTHR35891">
    <property type="entry name" value="THIOL:DISULFIDE INTERCHANGE PROTEIN DSBA"/>
    <property type="match status" value="1"/>
</dbReference>
<dbReference type="CDD" id="cd03019">
    <property type="entry name" value="DsbA_DsbA"/>
    <property type="match status" value="1"/>
</dbReference>